<dbReference type="InterPro" id="IPR000531">
    <property type="entry name" value="Beta-barrel_TonB"/>
</dbReference>
<dbReference type="NCBIfam" id="TIGR01783">
    <property type="entry name" value="TonB-siderophor"/>
    <property type="match status" value="1"/>
</dbReference>
<dbReference type="InterPro" id="IPR010105">
    <property type="entry name" value="TonB_sidphr_rcpt"/>
</dbReference>
<dbReference type="RefSeq" id="WP_175175266.1">
    <property type="nucleotide sequence ID" value="NZ_CADIJX010000003.1"/>
</dbReference>
<evidence type="ECO:0000256" key="11">
    <source>
        <dbReference type="ARBA" id="ARBA00023136"/>
    </source>
</evidence>
<comment type="similarity">
    <text evidence="2 14 15">Belongs to the TonB-dependent receptor family.</text>
</comment>
<sequence>MLACAMPAGVHAQGSVASPAQKAYLIPAGPLAQVLGRYADAAGISLSYAPALVQEKTSPGLSGAYSVADGFAQLLEGSGLMAVADGPEGYVLLPAVSPQSVSTDSATILQQVKVVGDPLRDGYAAATESLATGVPTPLQHIPQSVHVVTNQVIRDQQAQTLDDILRNIGGTSGNAQVYGFSTDAYELRGYTARVLLDGITPQNTFRVPAVGIERVDVLKGLDSAALGDVVHGGVVNVQLKQPQQAPVREATLQAGSYGHVGMALDLGDAIEDSHWQYRVIMSSEKADHNFGGYRDFRQRYLAPSLAWDDGRTRLLLGVQYVEGRLPVRPFTVWQEGRPAALNGPLGNADDHTDFHQVRPYYQFEHKLGTDWTFYSAASLTRQSSKIYAHDVGPADAAGDAFFQGYVSQYRQQDAVFDNNVKGRLGTGSVKHDVMFGFSRYTLDSDFSNVFLPGVQGNIFRPDLPLPSVAPGDDVFKSTDQSNSTRVYAQDFISIGKWHILGGVAYNRASVGAGPSTAWAPKGGVAYDVTPEISVYGNYARSFSVQPYVLQDGQTAPPLTGKTLEAGVKFAWPDKPLDFSIALFKVSQSQIAQGTADGIGYELVDGGDSRGVELNVQGQLAPGWQVIGSYTYTDYRPSAGQINQIPRHTASLWTTYSFQRPEWHGWGVGAGLYGRTSYTVDDLGLGHLVLPGQTRTDLSLFYRNAKFSATLGVKNVFDKQLYLGHALATRMFLEPGRTVMLTTTYAF</sequence>
<dbReference type="PROSITE" id="PS52016">
    <property type="entry name" value="TONB_DEPENDENT_REC_3"/>
    <property type="match status" value="1"/>
</dbReference>
<evidence type="ECO:0000259" key="16">
    <source>
        <dbReference type="SMART" id="SM00965"/>
    </source>
</evidence>
<dbReference type="Pfam" id="PF00593">
    <property type="entry name" value="TonB_dep_Rec_b-barrel"/>
    <property type="match status" value="1"/>
</dbReference>
<dbReference type="InterPro" id="IPR037066">
    <property type="entry name" value="Plug_dom_sf"/>
</dbReference>
<dbReference type="GO" id="GO:0038023">
    <property type="term" value="F:signaling receptor activity"/>
    <property type="evidence" value="ECO:0007669"/>
    <property type="project" value="InterPro"/>
</dbReference>
<keyword evidence="5" id="KW-0410">Iron transport</keyword>
<evidence type="ECO:0000256" key="7">
    <source>
        <dbReference type="ARBA" id="ARBA00022729"/>
    </source>
</evidence>
<name>A0A6S6Z081_9BURK</name>
<keyword evidence="8" id="KW-0408">Iron</keyword>
<keyword evidence="10 15" id="KW-0798">TonB box</keyword>
<keyword evidence="6 14" id="KW-0812">Transmembrane</keyword>
<evidence type="ECO:0000256" key="9">
    <source>
        <dbReference type="ARBA" id="ARBA00023065"/>
    </source>
</evidence>
<dbReference type="PANTHER" id="PTHR32552:SF68">
    <property type="entry name" value="FERRICHROME OUTER MEMBRANE TRANSPORTER_PHAGE RECEPTOR"/>
    <property type="match status" value="1"/>
</dbReference>
<dbReference type="SUPFAM" id="SSF56935">
    <property type="entry name" value="Porins"/>
    <property type="match status" value="1"/>
</dbReference>
<dbReference type="InterPro" id="IPR011662">
    <property type="entry name" value="Secretin/TonB_short_N"/>
</dbReference>
<reference evidence="17 18" key="1">
    <citation type="submission" date="2020-04" db="EMBL/GenBank/DDBJ databases">
        <authorList>
            <person name="De Canck E."/>
        </authorList>
    </citation>
    <scope>NUCLEOTIDE SEQUENCE [LARGE SCALE GENOMIC DNA]</scope>
    <source>
        <strain evidence="17 18">LMG 3431</strain>
    </source>
</reference>
<dbReference type="InterPro" id="IPR036942">
    <property type="entry name" value="Beta-barrel_TonB_sf"/>
</dbReference>
<evidence type="ECO:0000256" key="13">
    <source>
        <dbReference type="ARBA" id="ARBA00023237"/>
    </source>
</evidence>
<dbReference type="Pfam" id="PF07715">
    <property type="entry name" value="Plug"/>
    <property type="match status" value="1"/>
</dbReference>
<gene>
    <name evidence="17" type="primary">cntO_3</name>
    <name evidence="17" type="ORF">LMG3431_03001</name>
</gene>
<dbReference type="GO" id="GO:0015344">
    <property type="term" value="F:siderophore uptake transmembrane transporter activity"/>
    <property type="evidence" value="ECO:0007669"/>
    <property type="project" value="TreeGrafter"/>
</dbReference>
<evidence type="ECO:0000256" key="8">
    <source>
        <dbReference type="ARBA" id="ARBA00023004"/>
    </source>
</evidence>
<evidence type="ECO:0000256" key="3">
    <source>
        <dbReference type="ARBA" id="ARBA00022448"/>
    </source>
</evidence>
<dbReference type="InterPro" id="IPR012910">
    <property type="entry name" value="Plug_dom"/>
</dbReference>
<dbReference type="CDD" id="cd01347">
    <property type="entry name" value="ligand_gated_channel"/>
    <property type="match status" value="1"/>
</dbReference>
<organism evidence="17 18">
    <name type="scientific">Achromobacter pestifer</name>
    <dbReference type="NCBI Taxonomy" id="1353889"/>
    <lineage>
        <taxon>Bacteria</taxon>
        <taxon>Pseudomonadati</taxon>
        <taxon>Pseudomonadota</taxon>
        <taxon>Betaproteobacteria</taxon>
        <taxon>Burkholderiales</taxon>
        <taxon>Alcaligenaceae</taxon>
        <taxon>Achromobacter</taxon>
    </lineage>
</organism>
<evidence type="ECO:0000313" key="18">
    <source>
        <dbReference type="Proteomes" id="UP000494108"/>
    </source>
</evidence>
<dbReference type="EMBL" id="CADIJX010000003">
    <property type="protein sequence ID" value="CAB3653985.1"/>
    <property type="molecule type" value="Genomic_DNA"/>
</dbReference>
<evidence type="ECO:0000256" key="12">
    <source>
        <dbReference type="ARBA" id="ARBA00023170"/>
    </source>
</evidence>
<keyword evidence="12 17" id="KW-0675">Receptor</keyword>
<accession>A0A6S6Z081</accession>
<dbReference type="GO" id="GO:0015891">
    <property type="term" value="P:siderophore transport"/>
    <property type="evidence" value="ECO:0007669"/>
    <property type="project" value="InterPro"/>
</dbReference>
<protein>
    <submittedName>
        <fullName evidence="17">Metal-pseudopaline receptor CntO</fullName>
    </submittedName>
</protein>
<proteinExistence type="inferred from homology"/>
<keyword evidence="9" id="KW-0406">Ion transport</keyword>
<keyword evidence="18" id="KW-1185">Reference proteome</keyword>
<evidence type="ECO:0000256" key="15">
    <source>
        <dbReference type="RuleBase" id="RU003357"/>
    </source>
</evidence>
<dbReference type="Gene3D" id="2.170.130.10">
    <property type="entry name" value="TonB-dependent receptor, plug domain"/>
    <property type="match status" value="1"/>
</dbReference>
<keyword evidence="11 14" id="KW-0472">Membrane</keyword>
<dbReference type="GO" id="GO:0009279">
    <property type="term" value="C:cell outer membrane"/>
    <property type="evidence" value="ECO:0007669"/>
    <property type="project" value="UniProtKB-SubCell"/>
</dbReference>
<evidence type="ECO:0000256" key="1">
    <source>
        <dbReference type="ARBA" id="ARBA00004571"/>
    </source>
</evidence>
<comment type="subcellular location">
    <subcellularLocation>
        <location evidence="1 14">Cell outer membrane</location>
        <topology evidence="1 14">Multi-pass membrane protein</topology>
    </subcellularLocation>
</comment>
<keyword evidence="3 14" id="KW-0813">Transport</keyword>
<evidence type="ECO:0000256" key="6">
    <source>
        <dbReference type="ARBA" id="ARBA00022692"/>
    </source>
</evidence>
<evidence type="ECO:0000256" key="5">
    <source>
        <dbReference type="ARBA" id="ARBA00022496"/>
    </source>
</evidence>
<dbReference type="SMART" id="SM00965">
    <property type="entry name" value="STN"/>
    <property type="match status" value="1"/>
</dbReference>
<dbReference type="AlphaFoldDB" id="A0A6S6Z081"/>
<evidence type="ECO:0000256" key="4">
    <source>
        <dbReference type="ARBA" id="ARBA00022452"/>
    </source>
</evidence>
<feature type="domain" description="Secretin/TonB short N-terminal" evidence="16">
    <location>
        <begin position="44"/>
        <end position="95"/>
    </location>
</feature>
<dbReference type="Gene3D" id="3.55.50.30">
    <property type="match status" value="1"/>
</dbReference>
<keyword evidence="4 14" id="KW-1134">Transmembrane beta strand</keyword>
<evidence type="ECO:0000256" key="14">
    <source>
        <dbReference type="PROSITE-ProRule" id="PRU01360"/>
    </source>
</evidence>
<evidence type="ECO:0000256" key="2">
    <source>
        <dbReference type="ARBA" id="ARBA00009810"/>
    </source>
</evidence>
<dbReference type="Proteomes" id="UP000494108">
    <property type="component" value="Unassembled WGS sequence"/>
</dbReference>
<dbReference type="InterPro" id="IPR039426">
    <property type="entry name" value="TonB-dep_rcpt-like"/>
</dbReference>
<dbReference type="PANTHER" id="PTHR32552">
    <property type="entry name" value="FERRICHROME IRON RECEPTOR-RELATED"/>
    <property type="match status" value="1"/>
</dbReference>
<evidence type="ECO:0000256" key="10">
    <source>
        <dbReference type="ARBA" id="ARBA00023077"/>
    </source>
</evidence>
<keyword evidence="7" id="KW-0732">Signal</keyword>
<dbReference type="Gene3D" id="2.40.170.20">
    <property type="entry name" value="TonB-dependent receptor, beta-barrel domain"/>
    <property type="match status" value="1"/>
</dbReference>
<keyword evidence="13 14" id="KW-0998">Cell outer membrane</keyword>
<evidence type="ECO:0000313" key="17">
    <source>
        <dbReference type="EMBL" id="CAB3653985.1"/>
    </source>
</evidence>